<dbReference type="GO" id="GO:0003700">
    <property type="term" value="F:DNA-binding transcription factor activity"/>
    <property type="evidence" value="ECO:0007669"/>
    <property type="project" value="InterPro"/>
</dbReference>
<gene>
    <name evidence="6" type="ORF">CAL19_07075</name>
</gene>
<dbReference type="CDD" id="cd05466">
    <property type="entry name" value="PBP2_LTTR_substrate"/>
    <property type="match status" value="1"/>
</dbReference>
<dbReference type="Proteomes" id="UP000216947">
    <property type="component" value="Unassembled WGS sequence"/>
</dbReference>
<dbReference type="EMBL" id="NEVK01000003">
    <property type="protein sequence ID" value="OZI25219.1"/>
    <property type="molecule type" value="Genomic_DNA"/>
</dbReference>
<dbReference type="GO" id="GO:0005829">
    <property type="term" value="C:cytosol"/>
    <property type="evidence" value="ECO:0007669"/>
    <property type="project" value="TreeGrafter"/>
</dbReference>
<dbReference type="Pfam" id="PF00126">
    <property type="entry name" value="HTH_1"/>
    <property type="match status" value="1"/>
</dbReference>
<comment type="similarity">
    <text evidence="1">Belongs to the LysR transcriptional regulatory family.</text>
</comment>
<keyword evidence="7" id="KW-1185">Reference proteome</keyword>
<dbReference type="InterPro" id="IPR036388">
    <property type="entry name" value="WH-like_DNA-bd_sf"/>
</dbReference>
<evidence type="ECO:0000313" key="7">
    <source>
        <dbReference type="Proteomes" id="UP000216947"/>
    </source>
</evidence>
<dbReference type="PRINTS" id="PR00039">
    <property type="entry name" value="HTHLYSR"/>
</dbReference>
<accession>A0A261RJL1</accession>
<dbReference type="AlphaFoldDB" id="A0A261RJL1"/>
<dbReference type="InterPro" id="IPR005119">
    <property type="entry name" value="LysR_subst-bd"/>
</dbReference>
<dbReference type="SUPFAM" id="SSF46785">
    <property type="entry name" value="Winged helix' DNA-binding domain"/>
    <property type="match status" value="1"/>
</dbReference>
<dbReference type="SUPFAM" id="SSF53850">
    <property type="entry name" value="Periplasmic binding protein-like II"/>
    <property type="match status" value="1"/>
</dbReference>
<keyword evidence="2" id="KW-0805">Transcription regulation</keyword>
<dbReference type="PANTHER" id="PTHR30419">
    <property type="entry name" value="HTH-TYPE TRANSCRIPTIONAL REGULATOR YBHD"/>
    <property type="match status" value="1"/>
</dbReference>
<dbReference type="InterPro" id="IPR036390">
    <property type="entry name" value="WH_DNA-bd_sf"/>
</dbReference>
<evidence type="ECO:0000256" key="3">
    <source>
        <dbReference type="ARBA" id="ARBA00023125"/>
    </source>
</evidence>
<sequence>MELRHLRYFIALAGSLNFTRAAERVHVTQSTLSHQIRQLEEEIGQRLFDRVGKRVVITAAGEIFLDYATRALREIDQGLGQLKQSAASITGELRVGTTHTFNQSFIPECMATFLRHHPTVQLVIEELAADTIAARLEARELDLGVAYRPESNSTLRFEPLFNEELVLVVSDAHPLANRKRIRMIELHREPMVLLPASFSTRRLLNECFAASGAEPSVVAETNTIAAMLGMVARVPVAAIVAPSAITPNAALRVIPMENPAPMRTPGLLLNPAVPQNRAGRAFAGLLRKQAIGAGVVGATRYHRGHAEDAGHTPTNA</sequence>
<dbReference type="InterPro" id="IPR050950">
    <property type="entry name" value="HTH-type_LysR_regulators"/>
</dbReference>
<feature type="domain" description="HTH lysR-type" evidence="5">
    <location>
        <begin position="1"/>
        <end position="58"/>
    </location>
</feature>
<evidence type="ECO:0000256" key="2">
    <source>
        <dbReference type="ARBA" id="ARBA00023015"/>
    </source>
</evidence>
<dbReference type="Gene3D" id="1.10.10.10">
    <property type="entry name" value="Winged helix-like DNA-binding domain superfamily/Winged helix DNA-binding domain"/>
    <property type="match status" value="1"/>
</dbReference>
<evidence type="ECO:0000313" key="6">
    <source>
        <dbReference type="EMBL" id="OZI25219.1"/>
    </source>
</evidence>
<organism evidence="6 7">
    <name type="scientific">Bordetella genomosp. 7</name>
    <dbReference type="NCBI Taxonomy" id="1416805"/>
    <lineage>
        <taxon>Bacteria</taxon>
        <taxon>Pseudomonadati</taxon>
        <taxon>Pseudomonadota</taxon>
        <taxon>Betaproteobacteria</taxon>
        <taxon>Burkholderiales</taxon>
        <taxon>Alcaligenaceae</taxon>
        <taxon>Bordetella</taxon>
    </lineage>
</organism>
<evidence type="ECO:0000259" key="5">
    <source>
        <dbReference type="PROSITE" id="PS50931"/>
    </source>
</evidence>
<reference evidence="7" key="1">
    <citation type="submission" date="2017-05" db="EMBL/GenBank/DDBJ databases">
        <title>Complete and WGS of Bordetella genogroups.</title>
        <authorList>
            <person name="Spilker T."/>
            <person name="Lipuma J."/>
        </authorList>
    </citation>
    <scope>NUCLEOTIDE SEQUENCE [LARGE SCALE GENOMIC DNA]</scope>
    <source>
        <strain evidence="7">AU18089</strain>
    </source>
</reference>
<keyword evidence="4" id="KW-0804">Transcription</keyword>
<dbReference type="InterPro" id="IPR000847">
    <property type="entry name" value="LysR_HTH_N"/>
</dbReference>
<comment type="caution">
    <text evidence="6">The sequence shown here is derived from an EMBL/GenBank/DDBJ whole genome shotgun (WGS) entry which is preliminary data.</text>
</comment>
<dbReference type="RefSeq" id="WP_094796366.1">
    <property type="nucleotide sequence ID" value="NZ_NEVK01000003.1"/>
</dbReference>
<protein>
    <submittedName>
        <fullName evidence="6">LysR family transcriptional regulator</fullName>
    </submittedName>
</protein>
<proteinExistence type="inferred from homology"/>
<dbReference type="FunFam" id="1.10.10.10:FF:000001">
    <property type="entry name" value="LysR family transcriptional regulator"/>
    <property type="match status" value="1"/>
</dbReference>
<keyword evidence="3" id="KW-0238">DNA-binding</keyword>
<dbReference type="GO" id="GO:0003677">
    <property type="term" value="F:DNA binding"/>
    <property type="evidence" value="ECO:0007669"/>
    <property type="project" value="UniProtKB-KW"/>
</dbReference>
<name>A0A261RJL1_9BORD</name>
<dbReference type="Gene3D" id="3.40.190.290">
    <property type="match status" value="1"/>
</dbReference>
<dbReference type="Pfam" id="PF03466">
    <property type="entry name" value="LysR_substrate"/>
    <property type="match status" value="1"/>
</dbReference>
<evidence type="ECO:0000256" key="1">
    <source>
        <dbReference type="ARBA" id="ARBA00009437"/>
    </source>
</evidence>
<evidence type="ECO:0000256" key="4">
    <source>
        <dbReference type="ARBA" id="ARBA00023163"/>
    </source>
</evidence>
<dbReference type="PROSITE" id="PS50931">
    <property type="entry name" value="HTH_LYSR"/>
    <property type="match status" value="1"/>
</dbReference>